<dbReference type="EC" id="2.3.2.8" evidence="5"/>
<dbReference type="PANTHER" id="PTHR21367:SF1">
    <property type="entry name" value="ARGINYL-TRNA--PROTEIN TRANSFERASE 1"/>
    <property type="match status" value="1"/>
</dbReference>
<dbReference type="PIRSF" id="PIRSF037207">
    <property type="entry name" value="ATE1_euk"/>
    <property type="match status" value="1"/>
</dbReference>
<name>A0A7J7ILP6_9RHOD</name>
<feature type="region of interest" description="Disordered" evidence="6">
    <location>
        <begin position="140"/>
        <end position="161"/>
    </location>
</feature>
<evidence type="ECO:0000313" key="10">
    <source>
        <dbReference type="Proteomes" id="UP000530660"/>
    </source>
</evidence>
<feature type="domain" description="N-end aminoacyl transferase N-terminal" evidence="7">
    <location>
        <begin position="16"/>
        <end position="106"/>
    </location>
</feature>
<organism evidence="9 10">
    <name type="scientific">Cyanidiococcus yangmingshanensis</name>
    <dbReference type="NCBI Taxonomy" id="2690220"/>
    <lineage>
        <taxon>Eukaryota</taxon>
        <taxon>Rhodophyta</taxon>
        <taxon>Bangiophyceae</taxon>
        <taxon>Cyanidiales</taxon>
        <taxon>Cyanidiaceae</taxon>
        <taxon>Cyanidiococcus</taxon>
    </lineage>
</organism>
<dbReference type="EMBL" id="VWRR01000006">
    <property type="protein sequence ID" value="KAF6003619.1"/>
    <property type="molecule type" value="Genomic_DNA"/>
</dbReference>
<comment type="function">
    <text evidence="5">Involved in the post-translational conjugation of arginine to the N-terminal aspartate or glutamate of a protein. This arginylation is required for degradation of the protein via the ubiquitin pathway.</text>
</comment>
<evidence type="ECO:0000256" key="5">
    <source>
        <dbReference type="PIRNR" id="PIRNR037207"/>
    </source>
</evidence>
<accession>A0A7J7ILP6</accession>
<evidence type="ECO:0000256" key="3">
    <source>
        <dbReference type="ARBA" id="ARBA00022786"/>
    </source>
</evidence>
<dbReference type="GO" id="GO:0005737">
    <property type="term" value="C:cytoplasm"/>
    <property type="evidence" value="ECO:0007669"/>
    <property type="project" value="TreeGrafter"/>
</dbReference>
<comment type="caution">
    <text evidence="9">The sequence shown here is derived from an EMBL/GenBank/DDBJ whole genome shotgun (WGS) entry which is preliminary data.</text>
</comment>
<dbReference type="InterPro" id="IPR030700">
    <property type="entry name" value="N-end_Aminoacyl_Trfase"/>
</dbReference>
<keyword evidence="10" id="KW-1185">Reference proteome</keyword>
<reference evidence="9 10" key="1">
    <citation type="journal article" date="2020" name="J. Phycol.">
        <title>Comparative genome analysis reveals Cyanidiococcus gen. nov., a new extremophilic red algal genus sister to Cyanidioschyzon (Cyanidioschyzonaceae, Rhodophyta).</title>
        <authorList>
            <person name="Liu S.-L."/>
            <person name="Chiang Y.-R."/>
            <person name="Yoon H.S."/>
            <person name="Fu H.-Y."/>
        </authorList>
    </citation>
    <scope>NUCLEOTIDE SEQUENCE [LARGE SCALE GENOMIC DNA]</scope>
    <source>
        <strain evidence="9 10">THAL066</strain>
    </source>
</reference>
<keyword evidence="4 5" id="KW-0012">Acyltransferase</keyword>
<dbReference type="InterPro" id="IPR007471">
    <property type="entry name" value="N-end_Aminoacyl_Trfase_N"/>
</dbReference>
<comment type="similarity">
    <text evidence="1 5">Belongs to the R-transferase family.</text>
</comment>
<evidence type="ECO:0000256" key="1">
    <source>
        <dbReference type="ARBA" id="ARBA00009991"/>
    </source>
</evidence>
<dbReference type="OrthoDB" id="74183at2759"/>
<evidence type="ECO:0000256" key="6">
    <source>
        <dbReference type="SAM" id="MobiDB-lite"/>
    </source>
</evidence>
<evidence type="ECO:0000256" key="2">
    <source>
        <dbReference type="ARBA" id="ARBA00022679"/>
    </source>
</evidence>
<protein>
    <recommendedName>
        <fullName evidence="5">Arginyl-tRNA--protein transferase 1</fullName>
        <shortName evidence="5">Arginyltransferase 1</shortName>
        <shortName evidence="5">R-transferase 1</shortName>
        <ecNumber evidence="5">2.3.2.8</ecNumber>
    </recommendedName>
    <alternativeName>
        <fullName evidence="5">Arginine-tRNA--protein transferase 1</fullName>
    </alternativeName>
</protein>
<evidence type="ECO:0000259" key="7">
    <source>
        <dbReference type="Pfam" id="PF04376"/>
    </source>
</evidence>
<feature type="domain" description="N-end rule aminoacyl transferase C-terminal" evidence="8">
    <location>
        <begin position="289"/>
        <end position="417"/>
    </location>
</feature>
<dbReference type="PANTHER" id="PTHR21367">
    <property type="entry name" value="ARGININE-TRNA-PROTEIN TRANSFERASE 1"/>
    <property type="match status" value="1"/>
</dbReference>
<sequence>MSVVEDFGDSLDSGCCGYCGGRKERAGDSSSPLGAQNSTLDVVRRRLRGALWAHRLCPEDYQLLMDRGWRRSGCFVYLPDNEHGCCPQYAVRIPLQGFEPTRSQRRVLRRWCAFVRAQGELATQCFLSYGFEGTQSLDQRSRASSIRSSGREQEPAEATPTDARLEVLRTQLEPSLRRVPRKSQAVSRGAHFTTALAWKLAHEHKTSVTEEANQLAALLWRRGAEQLGIARIDVNHGHVNLYDGMELGREPMENTRRPGPSSHPVVVSKQPKAILRMELLRAEYRENAFCLYCKYQRRIHGDAESELRPERYSRFLVDHPFRSECASYGAFHLQMYIDDELVIVSVLDILPGCLSSKYCFYDPDLPPRLSAGIFAALCETQFARQVLHVPYYYLGFYIHSCRKMQYKISFRGSQLLCGHCFHWKSFDDVARRVLDQDEHCVGFCTESTPYADQPLNLKPRLETVLVWLLDACGCSAALAPQALATVEPRALRERVYAALRSLASMVPSELLEHMVYLPPRSAVA</sequence>
<dbReference type="AlphaFoldDB" id="A0A7J7ILP6"/>
<dbReference type="Proteomes" id="UP000530660">
    <property type="component" value="Unassembled WGS sequence"/>
</dbReference>
<gene>
    <name evidence="9" type="ORF">F1559_003571</name>
</gene>
<dbReference type="InterPro" id="IPR017137">
    <property type="entry name" value="Arg-tRNA-P_Trfase_1_euk"/>
</dbReference>
<dbReference type="InterPro" id="IPR007472">
    <property type="entry name" value="N-end_Aminoacyl_Trfase_C"/>
</dbReference>
<dbReference type="GO" id="GO:0004057">
    <property type="term" value="F:arginyl-tRNA--protein transferase activity"/>
    <property type="evidence" value="ECO:0007669"/>
    <property type="project" value="UniProtKB-EC"/>
</dbReference>
<dbReference type="Pfam" id="PF04377">
    <property type="entry name" value="ATE_C"/>
    <property type="match status" value="1"/>
</dbReference>
<proteinExistence type="inferred from homology"/>
<evidence type="ECO:0000313" key="9">
    <source>
        <dbReference type="EMBL" id="KAF6003619.1"/>
    </source>
</evidence>
<keyword evidence="3 5" id="KW-0833">Ubl conjugation pathway</keyword>
<keyword evidence="2 5" id="KW-0808">Transferase</keyword>
<evidence type="ECO:0000256" key="4">
    <source>
        <dbReference type="ARBA" id="ARBA00023315"/>
    </source>
</evidence>
<evidence type="ECO:0000259" key="8">
    <source>
        <dbReference type="Pfam" id="PF04377"/>
    </source>
</evidence>
<comment type="catalytic activity">
    <reaction evidence="5">
        <text>an N-terminal L-alpha-aminoacyl-[protein] + L-arginyl-tRNA(Arg) = an N-terminal L-arginyl-L-aminoacyl-[protein] + tRNA(Arg) + H(+)</text>
        <dbReference type="Rhea" id="RHEA:10208"/>
        <dbReference type="Rhea" id="RHEA-COMP:9658"/>
        <dbReference type="Rhea" id="RHEA-COMP:9673"/>
        <dbReference type="Rhea" id="RHEA-COMP:10636"/>
        <dbReference type="Rhea" id="RHEA-COMP:10638"/>
        <dbReference type="ChEBI" id="CHEBI:15378"/>
        <dbReference type="ChEBI" id="CHEBI:78442"/>
        <dbReference type="ChEBI" id="CHEBI:78513"/>
        <dbReference type="ChEBI" id="CHEBI:78597"/>
        <dbReference type="ChEBI" id="CHEBI:83562"/>
        <dbReference type="EC" id="2.3.2.8"/>
    </reaction>
</comment>
<dbReference type="Pfam" id="PF04376">
    <property type="entry name" value="ATE_N"/>
    <property type="match status" value="1"/>
</dbReference>